<organism evidence="8 9">
    <name type="scientific">Leishmania panamensis</name>
    <dbReference type="NCBI Taxonomy" id="5679"/>
    <lineage>
        <taxon>Eukaryota</taxon>
        <taxon>Discoba</taxon>
        <taxon>Euglenozoa</taxon>
        <taxon>Kinetoplastea</taxon>
        <taxon>Metakinetoplastina</taxon>
        <taxon>Trypanosomatida</taxon>
        <taxon>Trypanosomatidae</taxon>
        <taxon>Leishmaniinae</taxon>
        <taxon>Leishmania</taxon>
        <taxon>Leishmania guyanensis species complex</taxon>
    </lineage>
</organism>
<comment type="similarity">
    <text evidence="2 6">Belongs to the CDC50/LEM3 family.</text>
</comment>
<evidence type="ECO:0000256" key="2">
    <source>
        <dbReference type="ARBA" id="ARBA00009457"/>
    </source>
</evidence>
<dbReference type="EMBL" id="CP009401">
    <property type="protein sequence ID" value="AIO00941.1"/>
    <property type="molecule type" value="Genomic_DNA"/>
</dbReference>
<keyword evidence="9" id="KW-1185">Reference proteome</keyword>
<dbReference type="GeneID" id="22577795"/>
<evidence type="ECO:0000256" key="6">
    <source>
        <dbReference type="PIRNR" id="PIRNR015840"/>
    </source>
</evidence>
<dbReference type="GO" id="GO:0005886">
    <property type="term" value="C:plasma membrane"/>
    <property type="evidence" value="ECO:0007669"/>
    <property type="project" value="TreeGrafter"/>
</dbReference>
<comment type="subcellular location">
    <subcellularLocation>
        <location evidence="1">Membrane</location>
    </subcellularLocation>
</comment>
<protein>
    <recommendedName>
        <fullName evidence="10">LEM3 family/CDC50 family protein</fullName>
    </recommendedName>
</protein>
<proteinExistence type="inferred from homology"/>
<dbReference type="PIRSF" id="PIRSF015840">
    <property type="entry name" value="DUF284_TM_euk"/>
    <property type="match status" value="1"/>
</dbReference>
<evidence type="ECO:0000256" key="5">
    <source>
        <dbReference type="ARBA" id="ARBA00023136"/>
    </source>
</evidence>
<accession>A0A088RYB7</accession>
<evidence type="ECO:0000256" key="7">
    <source>
        <dbReference type="SAM" id="Phobius"/>
    </source>
</evidence>
<dbReference type="Pfam" id="PF03381">
    <property type="entry name" value="CDC50"/>
    <property type="match status" value="1"/>
</dbReference>
<keyword evidence="5 6" id="KW-0472">Membrane</keyword>
<dbReference type="PANTHER" id="PTHR10926">
    <property type="entry name" value="CELL CYCLE CONTROL PROTEIN 50"/>
    <property type="match status" value="1"/>
</dbReference>
<dbReference type="VEuPathDB" id="TriTrypDB:LPMP_320540"/>
<dbReference type="OrthoDB" id="340608at2759"/>
<evidence type="ECO:0000313" key="9">
    <source>
        <dbReference type="Proteomes" id="UP000063063"/>
    </source>
</evidence>
<feature type="transmembrane region" description="Helical" evidence="7">
    <location>
        <begin position="29"/>
        <end position="52"/>
    </location>
</feature>
<dbReference type="InterPro" id="IPR005045">
    <property type="entry name" value="CDC50/LEM3_fam"/>
</dbReference>
<keyword evidence="4 7" id="KW-1133">Transmembrane helix</keyword>
<keyword evidence="3 7" id="KW-0812">Transmembrane</keyword>
<dbReference type="VEuPathDB" id="TriTrypDB:LPAL13_320010200"/>
<dbReference type="KEGG" id="lpan:LPMP_320540"/>
<dbReference type="AlphaFoldDB" id="A0A088RYB7"/>
<evidence type="ECO:0000256" key="4">
    <source>
        <dbReference type="ARBA" id="ARBA00022989"/>
    </source>
</evidence>
<evidence type="ECO:0008006" key="10">
    <source>
        <dbReference type="Google" id="ProtNLM"/>
    </source>
</evidence>
<name>A0A088RYB7_LEIPA</name>
<dbReference type="eggNOG" id="KOG2952">
    <property type="taxonomic scope" value="Eukaryota"/>
</dbReference>
<gene>
    <name evidence="8" type="ORF">LPMP_320540</name>
</gene>
<reference evidence="8 9" key="1">
    <citation type="journal article" date="2015" name="Sci. Rep.">
        <title>The genome of Leishmania panamensis: insights into genomics of the L. (Viannia) subgenus.</title>
        <authorList>
            <person name="Llanes A."/>
            <person name="Restrepo C.M."/>
            <person name="Vecchio G.D."/>
            <person name="Anguizola F.J."/>
            <person name="Lleonart R."/>
        </authorList>
    </citation>
    <scope>NUCLEOTIDE SEQUENCE [LARGE SCALE GENOMIC DNA]</scope>
    <source>
        <strain evidence="8 9">MHOM/PA/94/PSC-1</strain>
    </source>
</reference>
<sequence length="363" mass="40505">MVDLTPKPHSENRLEQQQLPHIYARHSPLSVSVIFFLVALATIPMGIVVIVSGDRTTELDFRYDHINNYKFVMGGAGEHAVNFTFNGTMFSTGVKTRLMFSLSTSLTPPVYMMYRISPLFQNYRFFTTSVDHEQLRGGTDEVMKECAPFRFPGEVSGDSVAGYYNPCGAYPWFLFNDSISLYTMNGTLICDGGAFTLNGTSLRADNKCVKTGIALPRDVNVRYKPPREIPGQGPMWSAGGNMSATDPFLKQGYYFGEPGHKIPSSLDEDLMVWLDPAFTSDVAKDYRIINVGLPAGDYYFEIIEQFPTSPYATEKFVQLATRSWIGGKNHHLGALLIFIGGVAFITALMLLSTQCFVMPRYTK</sequence>
<dbReference type="GO" id="GO:0005794">
    <property type="term" value="C:Golgi apparatus"/>
    <property type="evidence" value="ECO:0007669"/>
    <property type="project" value="TreeGrafter"/>
</dbReference>
<evidence type="ECO:0000313" key="8">
    <source>
        <dbReference type="EMBL" id="AIO00941.1"/>
    </source>
</evidence>
<evidence type="ECO:0000256" key="1">
    <source>
        <dbReference type="ARBA" id="ARBA00004370"/>
    </source>
</evidence>
<dbReference type="GO" id="GO:0005783">
    <property type="term" value="C:endoplasmic reticulum"/>
    <property type="evidence" value="ECO:0007669"/>
    <property type="project" value="TreeGrafter"/>
</dbReference>
<dbReference type="Proteomes" id="UP000063063">
    <property type="component" value="Chromosome 32"/>
</dbReference>
<evidence type="ECO:0000256" key="3">
    <source>
        <dbReference type="ARBA" id="ARBA00022692"/>
    </source>
</evidence>
<dbReference type="PANTHER" id="PTHR10926:SF73">
    <property type="entry name" value="LEM3 (LIGAND-EFFECT MODULATOR 3) FAMILY _ CDC50 FAMILY"/>
    <property type="match status" value="1"/>
</dbReference>
<dbReference type="RefSeq" id="XP_010701741.1">
    <property type="nucleotide sequence ID" value="XM_010703439.1"/>
</dbReference>
<feature type="transmembrane region" description="Helical" evidence="7">
    <location>
        <begin position="332"/>
        <end position="351"/>
    </location>
</feature>